<sequence length="324" mass="35554">MTRPLRIGLLRLSDSAPVMLAHNAGLFAQYGLRTELVVSPSWANIADGLVWKTLDAAIMFAPLAMMTSLGRRGHMPALKPLATLSYGGNTVILRGTNPLMGQWPTGDKGREAFVTWRATIGRRPRLSVVHMYSTHFLILKRFLLSIGVNMEQDIEIQVMPPPDIISALMNGSIDGGCVGPPWGTEACLQNLAFLAGGSQTVMPRHIEKQFVVPQGTSQNQDVCKAIINALNDARIFLRNAENRQTVAHDLAAPLEEKGLNLPEAATLKTLSGEGFTEKTHYIHGHTEAGNVAWMLDDMQGLGWITQTEHDFLEEKWNVEGSKNP</sequence>
<comment type="subcellular location">
    <subcellularLocation>
        <location evidence="1">Periplasm</location>
    </subcellularLocation>
</comment>
<organism evidence="4 5">
    <name type="scientific">Acetobacter ascendens</name>
    <dbReference type="NCBI Taxonomy" id="481146"/>
    <lineage>
        <taxon>Bacteria</taxon>
        <taxon>Pseudomonadati</taxon>
        <taxon>Pseudomonadota</taxon>
        <taxon>Alphaproteobacteria</taxon>
        <taxon>Acetobacterales</taxon>
        <taxon>Acetobacteraceae</taxon>
        <taxon>Acetobacter</taxon>
    </lineage>
</organism>
<keyword evidence="4" id="KW-0614">Plasmid</keyword>
<protein>
    <submittedName>
        <fullName evidence="4">Nitrate transport protein NrtA</fullName>
    </submittedName>
</protein>
<dbReference type="GO" id="GO:0042597">
    <property type="term" value="C:periplasmic space"/>
    <property type="evidence" value="ECO:0007669"/>
    <property type="project" value="UniProtKB-SubCell"/>
</dbReference>
<proteinExistence type="inferred from homology"/>
<geneLocation type="plasmid" evidence="5">
    <name>pap1447-1 sequence</name>
</geneLocation>
<dbReference type="EMBL" id="CP021525">
    <property type="protein sequence ID" value="ARW12014.1"/>
    <property type="molecule type" value="Genomic_DNA"/>
</dbReference>
<keyword evidence="3" id="KW-0732">Signal</keyword>
<dbReference type="PANTHER" id="PTHR30024">
    <property type="entry name" value="ALIPHATIC SULFONATES-BINDING PROTEIN-RELATED"/>
    <property type="match status" value="1"/>
</dbReference>
<evidence type="ECO:0000313" key="4">
    <source>
        <dbReference type="EMBL" id="ARW12014.1"/>
    </source>
</evidence>
<gene>
    <name evidence="4" type="ORF">S101447_02977</name>
</gene>
<evidence type="ECO:0000256" key="1">
    <source>
        <dbReference type="ARBA" id="ARBA00004418"/>
    </source>
</evidence>
<dbReference type="Proteomes" id="UP000195633">
    <property type="component" value="Plasmid pAP1447-1"/>
</dbReference>
<evidence type="ECO:0000256" key="3">
    <source>
        <dbReference type="ARBA" id="ARBA00022729"/>
    </source>
</evidence>
<dbReference type="Pfam" id="PF13379">
    <property type="entry name" value="NMT1_2"/>
    <property type="match status" value="1"/>
</dbReference>
<name>A0A1Y0V2Y0_9PROT</name>
<dbReference type="AlphaFoldDB" id="A0A1Y0V2Y0"/>
<comment type="similarity">
    <text evidence="2">Belongs to the bacterial solute-binding protein SsuA/TauA family.</text>
</comment>
<dbReference type="PANTHER" id="PTHR30024:SF47">
    <property type="entry name" value="TAURINE-BINDING PERIPLASMIC PROTEIN"/>
    <property type="match status" value="1"/>
</dbReference>
<dbReference type="RefSeq" id="WP_019088895.1">
    <property type="nucleotide sequence ID" value="NZ_CP021525.1"/>
</dbReference>
<dbReference type="SUPFAM" id="SSF53850">
    <property type="entry name" value="Periplasmic binding protein-like II"/>
    <property type="match status" value="1"/>
</dbReference>
<dbReference type="Gene3D" id="3.40.190.10">
    <property type="entry name" value="Periplasmic binding protein-like II"/>
    <property type="match status" value="2"/>
</dbReference>
<evidence type="ECO:0000256" key="2">
    <source>
        <dbReference type="ARBA" id="ARBA00010742"/>
    </source>
</evidence>
<evidence type="ECO:0000313" key="5">
    <source>
        <dbReference type="Proteomes" id="UP000195633"/>
    </source>
</evidence>
<reference evidence="4 5" key="1">
    <citation type="submission" date="2017-05" db="EMBL/GenBank/DDBJ databases">
        <title>Genome sequence of Acetobacter pasteurianus subsp. ascendens strain SRCM101447.</title>
        <authorList>
            <person name="Cho S.H."/>
        </authorList>
    </citation>
    <scope>NUCLEOTIDE SEQUENCE [LARGE SCALE GENOMIC DNA]</scope>
    <source>
        <strain evidence="4 5">SRCM101447</strain>
        <plasmid evidence="5">Plasmid pap1447-1 sequence</plasmid>
    </source>
</reference>
<accession>A0A1Y0V2Y0</accession>